<dbReference type="AlphaFoldDB" id="A0A3N6NX29"/>
<protein>
    <submittedName>
        <fullName evidence="1">Uncharacterized protein</fullName>
    </submittedName>
</protein>
<evidence type="ECO:0000313" key="1">
    <source>
        <dbReference type="EMBL" id="RQH32075.1"/>
    </source>
</evidence>
<dbReference type="EMBL" id="RCBY01000158">
    <property type="protein sequence ID" value="RQH32075.1"/>
    <property type="molecule type" value="Genomic_DNA"/>
</dbReference>
<name>A0A3N6NX29_9CYAN</name>
<dbReference type="RefSeq" id="WP_124146447.1">
    <property type="nucleotide sequence ID" value="NZ_CAWOKI010000162.1"/>
</dbReference>
<accession>A0A3N6NX29</accession>
<organism evidence="1 2">
    <name type="scientific">Okeania hirsuta</name>
    <dbReference type="NCBI Taxonomy" id="1458930"/>
    <lineage>
        <taxon>Bacteria</taxon>
        <taxon>Bacillati</taxon>
        <taxon>Cyanobacteriota</taxon>
        <taxon>Cyanophyceae</taxon>
        <taxon>Oscillatoriophycideae</taxon>
        <taxon>Oscillatoriales</taxon>
        <taxon>Microcoleaceae</taxon>
        <taxon>Okeania</taxon>
    </lineage>
</organism>
<reference evidence="1 2" key="1">
    <citation type="journal article" date="2018" name="ACS Chem. Biol.">
        <title>Ketoreductase domain dysfunction expands chemodiversity: malyngamide biosynthesis in the cyanobacterium Okeania hirsuta.</title>
        <authorList>
            <person name="Moss N.A."/>
            <person name="Leao T."/>
            <person name="Rankin M."/>
            <person name="McCullough T.M."/>
            <person name="Qu P."/>
            <person name="Korobeynikov A."/>
            <person name="Smith J.L."/>
            <person name="Gerwick L."/>
            <person name="Gerwick W.H."/>
        </authorList>
    </citation>
    <scope>NUCLEOTIDE SEQUENCE [LARGE SCALE GENOMIC DNA]</scope>
    <source>
        <strain evidence="1 2">PAB10Feb10-1</strain>
    </source>
</reference>
<sequence>MTQQNIWYKFIQRAKLPLELTGLSIAAILLLKDVDQLIKTIIPEIPKINSSIGEKTMFPSGKISSEKKLGMEDFNNKRFSSSIAQIKELILESRTDSDGDKSYRLELVYQQKIEIISWKSL</sequence>
<gene>
    <name evidence="1" type="ORF">D5R40_22615</name>
</gene>
<dbReference type="Proteomes" id="UP000269154">
    <property type="component" value="Unassembled WGS sequence"/>
</dbReference>
<keyword evidence="2" id="KW-1185">Reference proteome</keyword>
<evidence type="ECO:0000313" key="2">
    <source>
        <dbReference type="Proteomes" id="UP000269154"/>
    </source>
</evidence>
<comment type="caution">
    <text evidence="1">The sequence shown here is derived from an EMBL/GenBank/DDBJ whole genome shotgun (WGS) entry which is preliminary data.</text>
</comment>
<proteinExistence type="predicted"/>